<reference evidence="10 11" key="1">
    <citation type="submission" date="2023-04" db="EMBL/GenBank/DDBJ databases">
        <title>Luteimonas sp. M1R5S18.</title>
        <authorList>
            <person name="Sun J.-Q."/>
        </authorList>
    </citation>
    <scope>NUCLEOTIDE SEQUENCE [LARGE SCALE GENOMIC DNA]</scope>
    <source>
        <strain evidence="10 11">M1R5S18</strain>
    </source>
</reference>
<dbReference type="NCBIfam" id="NF008292">
    <property type="entry name" value="PRK11072.1"/>
    <property type="match status" value="1"/>
</dbReference>
<protein>
    <recommendedName>
        <fullName evidence="7">Bifunctional glutamine synthetase adenylyltransferase/adenylyl-removing enzyme</fullName>
    </recommendedName>
    <alternativeName>
        <fullName evidence="7">ATP:glutamine synthetase adenylyltransferase</fullName>
    </alternativeName>
    <alternativeName>
        <fullName evidence="7">ATase</fullName>
    </alternativeName>
    <domain>
        <recommendedName>
            <fullName evidence="7">Glutamine synthetase adenylyl-L-tyrosine phosphorylase</fullName>
            <ecNumber evidence="7">2.7.7.89</ecNumber>
        </recommendedName>
        <alternativeName>
            <fullName evidence="7">Adenylyl removase</fullName>
            <shortName evidence="7">AR</shortName>
            <shortName evidence="7">AT-N</shortName>
        </alternativeName>
    </domain>
    <domain>
        <recommendedName>
            <fullName evidence="7">Glutamine synthetase adenylyl transferase</fullName>
            <ecNumber evidence="7">2.7.7.42</ecNumber>
        </recommendedName>
        <alternativeName>
            <fullName evidence="7">Adenylyl transferase</fullName>
            <shortName evidence="7">AT</shortName>
            <shortName evidence="7">AT-C</shortName>
        </alternativeName>
    </domain>
</protein>
<dbReference type="PANTHER" id="PTHR30621:SF0">
    <property type="entry name" value="BIFUNCTIONAL GLUTAMINE SYNTHETASE ADENYLYLTRANSFERASE_ADENYLYL-REMOVING ENZYME"/>
    <property type="match status" value="1"/>
</dbReference>
<comment type="function">
    <text evidence="7">Involved in the regulation of glutamine synthetase GlnA, a key enzyme in the process to assimilate ammonia. When cellular nitrogen levels are high, the C-terminal adenylyl transferase (AT) inactivates GlnA by covalent transfer of an adenylyl group from ATP to specific tyrosine residue of GlnA, thus reducing its activity. Conversely, when nitrogen levels are low, the N-terminal adenylyl removase (AR) activates GlnA by removing the adenylyl group by phosphorolysis, increasing its activity. The regulatory region of GlnE binds the signal transduction protein PII (GlnB) which indicates the nitrogen status of the cell.</text>
</comment>
<dbReference type="RefSeq" id="WP_280602177.1">
    <property type="nucleotide sequence ID" value="NZ_JARXRN010000025.1"/>
</dbReference>
<dbReference type="EMBL" id="JARXRN010000025">
    <property type="protein sequence ID" value="MDH5831221.1"/>
    <property type="molecule type" value="Genomic_DNA"/>
</dbReference>
<dbReference type="GO" id="GO:0008882">
    <property type="term" value="F:[glutamate-ammonia-ligase] adenylyltransferase activity"/>
    <property type="evidence" value="ECO:0007669"/>
    <property type="project" value="UniProtKB-EC"/>
</dbReference>
<dbReference type="Pfam" id="PF08335">
    <property type="entry name" value="GlnD_UR_UTase"/>
    <property type="match status" value="2"/>
</dbReference>
<dbReference type="Gene3D" id="1.20.120.1510">
    <property type="match status" value="1"/>
</dbReference>
<feature type="region of interest" description="Adenylyl removase" evidence="7">
    <location>
        <begin position="1"/>
        <end position="436"/>
    </location>
</feature>
<comment type="similarity">
    <text evidence="7">Belongs to the GlnE family.</text>
</comment>
<comment type="cofactor">
    <cofactor evidence="7">
        <name>Mg(2+)</name>
        <dbReference type="ChEBI" id="CHEBI:18420"/>
    </cofactor>
</comment>
<dbReference type="EC" id="2.7.7.89" evidence="7"/>
<evidence type="ECO:0000256" key="3">
    <source>
        <dbReference type="ARBA" id="ARBA00022741"/>
    </source>
</evidence>
<keyword evidence="2 7" id="KW-0548">Nucleotidyltransferase</keyword>
<dbReference type="InterPro" id="IPR023057">
    <property type="entry name" value="GlnE"/>
</dbReference>
<evidence type="ECO:0000256" key="7">
    <source>
        <dbReference type="HAMAP-Rule" id="MF_00802"/>
    </source>
</evidence>
<feature type="region of interest" description="Adenylyl transferase" evidence="7">
    <location>
        <begin position="446"/>
        <end position="929"/>
    </location>
</feature>
<dbReference type="GO" id="GO:0047388">
    <property type="term" value="F:[glutamine synthetase]-adenylyl-L-tyrosine phosphorylase activity"/>
    <property type="evidence" value="ECO:0007669"/>
    <property type="project" value="UniProtKB-EC"/>
</dbReference>
<dbReference type="EC" id="2.7.7.42" evidence="7"/>
<dbReference type="Proteomes" id="UP001156831">
    <property type="component" value="Unassembled WGS sequence"/>
</dbReference>
<dbReference type="InterPro" id="IPR005190">
    <property type="entry name" value="GlnE_rpt_dom"/>
</dbReference>
<dbReference type="Pfam" id="PF03710">
    <property type="entry name" value="GlnE"/>
    <property type="match status" value="2"/>
</dbReference>
<proteinExistence type="inferred from homology"/>
<gene>
    <name evidence="7 10" type="primary">glnE</name>
    <name evidence="10" type="ORF">QFW80_11915</name>
</gene>
<comment type="catalytic activity">
    <reaction evidence="7">
        <text>[glutamine synthetase]-L-tyrosine + ATP = [glutamine synthetase]-O(4)-(5'-adenylyl)-L-tyrosine + diphosphate</text>
        <dbReference type="Rhea" id="RHEA:18589"/>
        <dbReference type="Rhea" id="RHEA-COMP:10660"/>
        <dbReference type="Rhea" id="RHEA-COMP:10661"/>
        <dbReference type="ChEBI" id="CHEBI:30616"/>
        <dbReference type="ChEBI" id="CHEBI:33019"/>
        <dbReference type="ChEBI" id="CHEBI:46858"/>
        <dbReference type="ChEBI" id="CHEBI:83624"/>
        <dbReference type="EC" id="2.7.7.42"/>
    </reaction>
</comment>
<dbReference type="HAMAP" id="MF_00802">
    <property type="entry name" value="GlnE"/>
    <property type="match status" value="1"/>
</dbReference>
<evidence type="ECO:0000259" key="9">
    <source>
        <dbReference type="Pfam" id="PF08335"/>
    </source>
</evidence>
<evidence type="ECO:0000313" key="11">
    <source>
        <dbReference type="Proteomes" id="UP001156831"/>
    </source>
</evidence>
<keyword evidence="4 7" id="KW-0067">ATP-binding</keyword>
<keyword evidence="5 7" id="KW-0460">Magnesium</keyword>
<evidence type="ECO:0000256" key="2">
    <source>
        <dbReference type="ARBA" id="ARBA00022695"/>
    </source>
</evidence>
<dbReference type="SUPFAM" id="SSF81593">
    <property type="entry name" value="Nucleotidyltransferase substrate binding subunit/domain"/>
    <property type="match status" value="2"/>
</dbReference>
<feature type="domain" description="Glutamate-ammonia ligase adenylyltransferase repeated" evidence="8">
    <location>
        <begin position="545"/>
        <end position="787"/>
    </location>
</feature>
<dbReference type="GO" id="GO:0016874">
    <property type="term" value="F:ligase activity"/>
    <property type="evidence" value="ECO:0007669"/>
    <property type="project" value="UniProtKB-KW"/>
</dbReference>
<sequence length="929" mass="101374">MDTASPDTDTLVARALARFDALPGDAVLRERLARVAMASDFAIDVLVRQPDLLARLAEDDGAQPLPSPALAPGETDAWPRLLRRYRTAESARLVWRDVLGLDDVDATLAGTTRLADTCLQLALAAVEQDMARRHGIVHDPEGQPVRLVVFAMGKLGGGELNFSSDIDLVYAYEHGGESRGEAGQAGVRPLPADDYFARVGQQLARLLDEPTVDGFCHRVDLRLRPFGNAGRVAMSFAALELYFQREGRDWERYAWQKARPAAGDVEAGQRFLQTLRPFVYRRYLDFGALDGLRAMKAMIAAEVARKELADDIKRGPGGIREIEFLAQALQLIRGGREPALREPRLLPALAALREAGQIQPEAAAGLADDYRFLRRLENRLQMVRDAQTHVLPESPLERARIAVALGYRDWDALAEVIATHRAHVSSEFDALLSQRDQQPAVADDITAYWRALPDGGSAQALAAAGFQAADEVDAALRDFVRSPSVRELSDATRTRLDRVMPVLLQASAPADRPLQAIRRLLALLHNILRRASYLALLDEQPAALARLVDLVTRSALLAERLAAHPLLLDELLDARAEGPLPQRELFAQACAPARAMDTEAALYALNEVRQQLSFRIALATLDGRQPACDSTRQLAWLADAVVGTVLVLAWRELERAHGAIPGAGFAVLGYGSLGGEELGFGSDLDLVFVYDAPVDAQSDGARALDAPRWFARLAQKIVALLGAVTGGGRLYDVDVRLRPDGGQGLLVSTLASYDEYQHERAWTWEHQALVRARFVAGEPSLCEAFERIRGDTLARARDPARLRGDVASMRQRMRGELDRSTDALFDLKQGKGGLVDLEFLLQYLVLREAAAHPALLAPRASRPLLDALGAAGVLPGGTVEALRQAHAWLVAAGLTCTLDRRPRLVAHDDALARARAAVGEAWRSYGPVG</sequence>
<evidence type="ECO:0000256" key="6">
    <source>
        <dbReference type="ARBA" id="ARBA00023268"/>
    </source>
</evidence>
<keyword evidence="10" id="KW-0436">Ligase</keyword>
<dbReference type="PANTHER" id="PTHR30621">
    <property type="entry name" value="GLUTAMINE SYNTHETASE ADENYLYLTRANSFERASE"/>
    <property type="match status" value="1"/>
</dbReference>
<name>A0ABT6JKM6_9GAMM</name>
<feature type="domain" description="PII-uridylyltransferase/Glutamine-synthetase adenylyltransferase" evidence="9">
    <location>
        <begin position="293"/>
        <end position="431"/>
    </location>
</feature>
<keyword evidence="6 7" id="KW-0511">Multifunctional enzyme</keyword>
<keyword evidence="1 7" id="KW-0808">Transferase</keyword>
<evidence type="ECO:0000256" key="5">
    <source>
        <dbReference type="ARBA" id="ARBA00022842"/>
    </source>
</evidence>
<keyword evidence="3 7" id="KW-0547">Nucleotide-binding</keyword>
<evidence type="ECO:0000313" key="10">
    <source>
        <dbReference type="EMBL" id="MDH5831221.1"/>
    </source>
</evidence>
<feature type="domain" description="PII-uridylyltransferase/Glutamine-synthetase adenylyltransferase" evidence="9">
    <location>
        <begin position="810"/>
        <end position="890"/>
    </location>
</feature>
<dbReference type="CDD" id="cd05401">
    <property type="entry name" value="NT_GlnE_GlnD_like"/>
    <property type="match status" value="2"/>
</dbReference>
<accession>A0ABT6JKM6</accession>
<dbReference type="InterPro" id="IPR043519">
    <property type="entry name" value="NT_sf"/>
</dbReference>
<evidence type="ECO:0000259" key="8">
    <source>
        <dbReference type="Pfam" id="PF03710"/>
    </source>
</evidence>
<organism evidence="10 11">
    <name type="scientific">Luteimonas rhizosphaericola</name>
    <dbReference type="NCBI Taxonomy" id="3042024"/>
    <lineage>
        <taxon>Bacteria</taxon>
        <taxon>Pseudomonadati</taxon>
        <taxon>Pseudomonadota</taxon>
        <taxon>Gammaproteobacteria</taxon>
        <taxon>Lysobacterales</taxon>
        <taxon>Lysobacteraceae</taxon>
        <taxon>Luteimonas</taxon>
    </lineage>
</organism>
<comment type="caution">
    <text evidence="10">The sequence shown here is derived from an EMBL/GenBank/DDBJ whole genome shotgun (WGS) entry which is preliminary data.</text>
</comment>
<dbReference type="InterPro" id="IPR013546">
    <property type="entry name" value="PII_UdlTrfase/GS_AdlTrfase"/>
</dbReference>
<evidence type="ECO:0000256" key="4">
    <source>
        <dbReference type="ARBA" id="ARBA00022840"/>
    </source>
</evidence>
<feature type="domain" description="Glutamate-ammonia ligase adenylyltransferase repeated" evidence="8">
    <location>
        <begin position="30"/>
        <end position="273"/>
    </location>
</feature>
<comment type="catalytic activity">
    <reaction evidence="7">
        <text>[glutamine synthetase]-O(4)-(5'-adenylyl)-L-tyrosine + phosphate = [glutamine synthetase]-L-tyrosine + ADP</text>
        <dbReference type="Rhea" id="RHEA:43716"/>
        <dbReference type="Rhea" id="RHEA-COMP:10660"/>
        <dbReference type="Rhea" id="RHEA-COMP:10661"/>
        <dbReference type="ChEBI" id="CHEBI:43474"/>
        <dbReference type="ChEBI" id="CHEBI:46858"/>
        <dbReference type="ChEBI" id="CHEBI:83624"/>
        <dbReference type="ChEBI" id="CHEBI:456216"/>
        <dbReference type="EC" id="2.7.7.89"/>
    </reaction>
</comment>
<dbReference type="SUPFAM" id="SSF81301">
    <property type="entry name" value="Nucleotidyltransferase"/>
    <property type="match status" value="2"/>
</dbReference>
<keyword evidence="11" id="KW-1185">Reference proteome</keyword>
<dbReference type="Gene3D" id="3.30.460.10">
    <property type="entry name" value="Beta Polymerase, domain 2"/>
    <property type="match status" value="2"/>
</dbReference>
<evidence type="ECO:0000256" key="1">
    <source>
        <dbReference type="ARBA" id="ARBA00022679"/>
    </source>
</evidence>
<dbReference type="Gene3D" id="1.20.120.330">
    <property type="entry name" value="Nucleotidyltransferases domain 2"/>
    <property type="match status" value="2"/>
</dbReference>